<dbReference type="HOGENOM" id="CLU_1485876_0_0_2"/>
<dbReference type="KEGG" id="hsu:HLASF_0775"/>
<dbReference type="SUPFAM" id="SSF47240">
    <property type="entry name" value="Ferritin-like"/>
    <property type="match status" value="1"/>
</dbReference>
<name>A0A0F7P800_9EURY</name>
<dbReference type="GeneID" id="26010135"/>
<dbReference type="PATRIC" id="fig|1604004.4.peg.813"/>
<evidence type="ECO:0008006" key="5">
    <source>
        <dbReference type="Google" id="ProtNLM"/>
    </source>
</evidence>
<dbReference type="KEGG" id="hsf:HLASA_0772"/>
<dbReference type="Gene3D" id="1.20.1260.10">
    <property type="match status" value="1"/>
</dbReference>
<reference evidence="1 4" key="1">
    <citation type="journal article" date="2015" name="ISME J.">
        <title>Elemental sulfur and acetate can support life of a novel strictly anaerobic haloarchaeon.</title>
        <authorList>
            <person name="Sorokin D.Y."/>
            <person name="Kublanov I.V."/>
            <person name="Gavrilov S.N."/>
            <person name="Rojo D."/>
            <person name="Roman P."/>
            <person name="Golyshin P.N."/>
            <person name="Slepak V.Z."/>
            <person name="Smedile F."/>
            <person name="Ferrer M."/>
            <person name="Messina E."/>
            <person name="La Cono V."/>
            <person name="Yakimov M.M."/>
        </authorList>
    </citation>
    <scope>NUCLEOTIDE SEQUENCE [LARGE SCALE GENOMIC DNA]</scope>
    <source>
        <strain evidence="1 4">HSR2</strain>
    </source>
</reference>
<dbReference type="OrthoDB" id="304955at2157"/>
<evidence type="ECO:0000313" key="1">
    <source>
        <dbReference type="EMBL" id="AKH97271.1"/>
    </source>
</evidence>
<dbReference type="EMBL" id="CP008874">
    <property type="protein sequence ID" value="AKH97271.1"/>
    <property type="molecule type" value="Genomic_DNA"/>
</dbReference>
<organism evidence="1 4">
    <name type="scientific">Halanaeroarchaeum sulfurireducens</name>
    <dbReference type="NCBI Taxonomy" id="1604004"/>
    <lineage>
        <taxon>Archaea</taxon>
        <taxon>Methanobacteriati</taxon>
        <taxon>Methanobacteriota</taxon>
        <taxon>Stenosarchaea group</taxon>
        <taxon>Halobacteria</taxon>
        <taxon>Halobacteriales</taxon>
        <taxon>Halobacteriaceae</taxon>
        <taxon>Halanaeroarchaeum</taxon>
    </lineage>
</organism>
<dbReference type="Proteomes" id="UP000069906">
    <property type="component" value="Chromosome"/>
</dbReference>
<protein>
    <recommendedName>
        <fullName evidence="5">Rubrerythrin</fullName>
    </recommendedName>
</protein>
<evidence type="ECO:0000313" key="3">
    <source>
        <dbReference type="Proteomes" id="UP000060390"/>
    </source>
</evidence>
<keyword evidence="4" id="KW-1185">Reference proteome</keyword>
<evidence type="ECO:0000313" key="4">
    <source>
        <dbReference type="Proteomes" id="UP000069906"/>
    </source>
</evidence>
<dbReference type="STRING" id="1604004.HLASA_0772"/>
<dbReference type="RefSeq" id="WP_050048056.1">
    <property type="nucleotide sequence ID" value="NZ_CP008874.1"/>
</dbReference>
<dbReference type="InterPro" id="IPR009078">
    <property type="entry name" value="Ferritin-like_SF"/>
</dbReference>
<evidence type="ECO:0000313" key="2">
    <source>
        <dbReference type="EMBL" id="ALG81673.1"/>
    </source>
</evidence>
<dbReference type="InterPro" id="IPR012347">
    <property type="entry name" value="Ferritin-like"/>
</dbReference>
<sequence length="163" mass="18422">MSTTQVVESDEQLARLLQIAVVLEEVVEARAYEQYRRLPDAERDEDIQSLLESVSEESARHRDRIEALIADLDARSVAFDEIETLVGERYAKTSAEDFDGVLYDQLHGVETAYKFYDDLIGAIEASEGSLSIDRRRLLDVLREIRADEAEGVERIATLMGGRT</sequence>
<reference evidence="2 3" key="3">
    <citation type="journal article" date="2016" name="Stand. Genomic Sci.">
        <title>Complete genome sequence of 'Halanaeroarchaeum sulfurireducens' M27-SA2, a sulfur-reducing and acetate-oxidizing haloarchaeon from the deep-sea hypersaline anoxic lake Medee.</title>
        <authorList>
            <person name="Messina E."/>
            <person name="Sorokin D.Y."/>
            <person name="Kublanov I.V."/>
            <person name="Toshchakov S."/>
            <person name="Lopatina A."/>
            <person name="Arcadi E."/>
            <person name="Smedile F."/>
            <person name="La Spada G."/>
            <person name="La Cono V."/>
            <person name="Yakimov M.M."/>
        </authorList>
    </citation>
    <scope>NUCLEOTIDE SEQUENCE [LARGE SCALE GENOMIC DNA]</scope>
    <source>
        <strain evidence="2 3">M27-SA2</strain>
    </source>
</reference>
<proteinExistence type="predicted"/>
<accession>A0A0F7P800</accession>
<dbReference type="EMBL" id="CP011564">
    <property type="protein sequence ID" value="ALG81673.1"/>
    <property type="molecule type" value="Genomic_DNA"/>
</dbReference>
<dbReference type="AlphaFoldDB" id="A0A0F7P800"/>
<gene>
    <name evidence="2" type="ORF">HLASA_0772</name>
    <name evidence="1" type="ORF">HLASF_0775</name>
</gene>
<reference evidence="3" key="2">
    <citation type="submission" date="2015-05" db="EMBL/GenBank/DDBJ databases">
        <title>Complete genome sequence of Halanaeroarchaeum sulfurireducens type strain M27-SA2, a sulfate-reducer haloarchaeon from marine anoxic lake Medee.</title>
        <authorList>
            <person name="Messina E."/>
            <person name="Kublanov I.V."/>
            <person name="Toshchakov S."/>
            <person name="Arcadi E."/>
            <person name="La Spada G."/>
            <person name="La Cono V."/>
            <person name="Yakimov M.M."/>
        </authorList>
    </citation>
    <scope>NUCLEOTIDE SEQUENCE [LARGE SCALE GENOMIC DNA]</scope>
    <source>
        <strain evidence="3">M27-SA2</strain>
    </source>
</reference>
<dbReference type="Proteomes" id="UP000060390">
    <property type="component" value="Chromosome"/>
</dbReference>